<organism evidence="2 3">
    <name type="scientific">Blepharisma stoltei</name>
    <dbReference type="NCBI Taxonomy" id="1481888"/>
    <lineage>
        <taxon>Eukaryota</taxon>
        <taxon>Sar</taxon>
        <taxon>Alveolata</taxon>
        <taxon>Ciliophora</taxon>
        <taxon>Postciliodesmatophora</taxon>
        <taxon>Heterotrichea</taxon>
        <taxon>Heterotrichida</taxon>
        <taxon>Blepharismidae</taxon>
        <taxon>Blepharisma</taxon>
    </lineage>
</organism>
<feature type="domain" description="GSKIP" evidence="1">
    <location>
        <begin position="15"/>
        <end position="93"/>
    </location>
</feature>
<comment type="caution">
    <text evidence="2">The sequence shown here is derived from an EMBL/GenBank/DDBJ whole genome shotgun (WGS) entry which is preliminary data.</text>
</comment>
<dbReference type="EMBL" id="CAJZBQ010000004">
    <property type="protein sequence ID" value="CAG9311378.1"/>
    <property type="molecule type" value="Genomic_DNA"/>
</dbReference>
<accession>A0AAU9ISW7</accession>
<proteinExistence type="predicted"/>
<dbReference type="InterPro" id="IPR007967">
    <property type="entry name" value="GSKIP_dom"/>
</dbReference>
<dbReference type="SUPFAM" id="SSF103107">
    <property type="entry name" value="Hypothetical protein c14orf129, hspc210"/>
    <property type="match status" value="1"/>
</dbReference>
<keyword evidence="3" id="KW-1185">Reference proteome</keyword>
<protein>
    <recommendedName>
        <fullName evidence="1">GSKIP domain-containing protein</fullName>
    </recommendedName>
</protein>
<dbReference type="Pfam" id="PF05303">
    <property type="entry name" value="GSKIP_dom"/>
    <property type="match status" value="1"/>
</dbReference>
<sequence>MLILIDKNMNIEEEVADIRPHVNELVVKGNEISIITKEGIEIDVEMNTNGIRVIRASIEIQRNAYDDVNQMLTEVSEAYRDSFSQELMNKLMGLT</sequence>
<name>A0AAU9ISW7_9CILI</name>
<dbReference type="AlphaFoldDB" id="A0AAU9ISW7"/>
<dbReference type="Proteomes" id="UP001162131">
    <property type="component" value="Unassembled WGS sequence"/>
</dbReference>
<gene>
    <name evidence="2" type="ORF">BSTOLATCC_MIC3668</name>
</gene>
<evidence type="ECO:0000313" key="3">
    <source>
        <dbReference type="Proteomes" id="UP001162131"/>
    </source>
</evidence>
<dbReference type="InterPro" id="IPR023231">
    <property type="entry name" value="GSKIP_dom_sf"/>
</dbReference>
<evidence type="ECO:0000313" key="2">
    <source>
        <dbReference type="EMBL" id="CAG9311378.1"/>
    </source>
</evidence>
<reference evidence="2" key="1">
    <citation type="submission" date="2021-09" db="EMBL/GenBank/DDBJ databases">
        <authorList>
            <consortium name="AG Swart"/>
            <person name="Singh M."/>
            <person name="Singh A."/>
            <person name="Seah K."/>
            <person name="Emmerich C."/>
        </authorList>
    </citation>
    <scope>NUCLEOTIDE SEQUENCE</scope>
    <source>
        <strain evidence="2">ATCC30299</strain>
    </source>
</reference>
<evidence type="ECO:0000259" key="1">
    <source>
        <dbReference type="Pfam" id="PF05303"/>
    </source>
</evidence>
<dbReference type="Gene3D" id="3.30.2280.10">
    <property type="entry name" value="Hypothetical protein (hspc210)"/>
    <property type="match status" value="1"/>
</dbReference>